<keyword evidence="2" id="KW-1185">Reference proteome</keyword>
<comment type="caution">
    <text evidence="1">The sequence shown here is derived from an EMBL/GenBank/DDBJ whole genome shotgun (WGS) entry which is preliminary data.</text>
</comment>
<reference evidence="1 2" key="1">
    <citation type="submission" date="2019-10" db="EMBL/GenBank/DDBJ databases">
        <title>Two novel species isolated from a subtropical stream in China.</title>
        <authorList>
            <person name="Lu H."/>
        </authorList>
    </citation>
    <scope>NUCLEOTIDE SEQUENCE [LARGE SCALE GENOMIC DNA]</scope>
    <source>
        <strain evidence="1 2">FT29W</strain>
    </source>
</reference>
<evidence type="ECO:0000313" key="1">
    <source>
        <dbReference type="EMBL" id="MQA39512.1"/>
    </source>
</evidence>
<organism evidence="1 2">
    <name type="scientific">Rugamonas aquatica</name>
    <dbReference type="NCBI Taxonomy" id="2743357"/>
    <lineage>
        <taxon>Bacteria</taxon>
        <taxon>Pseudomonadati</taxon>
        <taxon>Pseudomonadota</taxon>
        <taxon>Betaproteobacteria</taxon>
        <taxon>Burkholderiales</taxon>
        <taxon>Oxalobacteraceae</taxon>
        <taxon>Telluria group</taxon>
        <taxon>Rugamonas</taxon>
    </lineage>
</organism>
<gene>
    <name evidence="1" type="ORF">GEV02_15255</name>
</gene>
<sequence length="286" mass="32421">MWLTAVVFTAAAAATPVAERASVSSSPASVKIGLQSVIAPFVLSDHASGLYADVLRAAFASQQIAVEFLYLPNVRFEEQFRQGVFDITTASSSQQVQGGYLSRWPVSYFHNMAITLRSRIPALSTVEDLKKYRVIAFRNAQKVLGPAYAAAMANHPNYRETVTMPSGTLFLDRTDVIISQPDVFRYYLKLQLPQKRNADAELAFHDVLGPGRFYWMRFRTEAQRDAFERGIAQIYTTGEIDRILERYQRDYNVTRDFFIALDCHFRPELAPQKCKKLSKAWNDTPN</sequence>
<dbReference type="SUPFAM" id="SSF53850">
    <property type="entry name" value="Periplasmic binding protein-like II"/>
    <property type="match status" value="1"/>
</dbReference>
<protein>
    <submittedName>
        <fullName evidence="1">Transporter substrate-binding domain-containing protein</fullName>
    </submittedName>
</protein>
<evidence type="ECO:0000313" key="2">
    <source>
        <dbReference type="Proteomes" id="UP000440498"/>
    </source>
</evidence>
<dbReference type="Proteomes" id="UP000440498">
    <property type="component" value="Unassembled WGS sequence"/>
</dbReference>
<dbReference type="Gene3D" id="3.40.190.10">
    <property type="entry name" value="Periplasmic binding protein-like II"/>
    <property type="match status" value="2"/>
</dbReference>
<proteinExistence type="predicted"/>
<accession>A0A6A7N3D2</accession>
<name>A0A6A7N3D2_9BURK</name>
<dbReference type="EMBL" id="WHUG01000005">
    <property type="protein sequence ID" value="MQA39512.1"/>
    <property type="molecule type" value="Genomic_DNA"/>
</dbReference>
<dbReference type="RefSeq" id="WP_152838805.1">
    <property type="nucleotide sequence ID" value="NZ_WHUG01000005.1"/>
</dbReference>
<dbReference type="AlphaFoldDB" id="A0A6A7N3D2"/>